<sequence>LKMAENEKERIRITEKHDATIEEIVGEEKRRIELMNRIKHERDEERKRQWKEMFQRFVSSLQYNTSNAEYEAKWDNR</sequence>
<feature type="non-terminal residue" evidence="1">
    <location>
        <position position="1"/>
    </location>
</feature>
<protein>
    <submittedName>
        <fullName evidence="1">Uncharacterized protein</fullName>
    </submittedName>
</protein>
<comment type="caution">
    <text evidence="1">The sequence shown here is derived from an EMBL/GenBank/DDBJ whole genome shotgun (WGS) entry which is preliminary data.</text>
</comment>
<organism evidence="1 2">
    <name type="scientific">Pristionchus fissidentatus</name>
    <dbReference type="NCBI Taxonomy" id="1538716"/>
    <lineage>
        <taxon>Eukaryota</taxon>
        <taxon>Metazoa</taxon>
        <taxon>Ecdysozoa</taxon>
        <taxon>Nematoda</taxon>
        <taxon>Chromadorea</taxon>
        <taxon>Rhabditida</taxon>
        <taxon>Rhabditina</taxon>
        <taxon>Diplogasteromorpha</taxon>
        <taxon>Diplogasteroidea</taxon>
        <taxon>Neodiplogasteridae</taxon>
        <taxon>Pristionchus</taxon>
    </lineage>
</organism>
<name>A0AAV5X397_9BILA</name>
<dbReference type="AlphaFoldDB" id="A0AAV5X397"/>
<keyword evidence="2" id="KW-1185">Reference proteome</keyword>
<gene>
    <name evidence="1" type="ORF">PFISCL1PPCAC_28882</name>
</gene>
<dbReference type="Proteomes" id="UP001432322">
    <property type="component" value="Unassembled WGS sequence"/>
</dbReference>
<reference evidence="1" key="1">
    <citation type="submission" date="2023-10" db="EMBL/GenBank/DDBJ databases">
        <title>Genome assembly of Pristionchus species.</title>
        <authorList>
            <person name="Yoshida K."/>
            <person name="Sommer R.J."/>
        </authorList>
    </citation>
    <scope>NUCLEOTIDE SEQUENCE</scope>
    <source>
        <strain evidence="1">RS5133</strain>
    </source>
</reference>
<feature type="non-terminal residue" evidence="1">
    <location>
        <position position="77"/>
    </location>
</feature>
<accession>A0AAV5X397</accession>
<evidence type="ECO:0000313" key="1">
    <source>
        <dbReference type="EMBL" id="GMT37585.1"/>
    </source>
</evidence>
<evidence type="ECO:0000313" key="2">
    <source>
        <dbReference type="Proteomes" id="UP001432322"/>
    </source>
</evidence>
<proteinExistence type="predicted"/>
<dbReference type="EMBL" id="BTSY01000183">
    <property type="protein sequence ID" value="GMT37585.1"/>
    <property type="molecule type" value="Genomic_DNA"/>
</dbReference>